<feature type="compositionally biased region" description="Low complexity" evidence="2">
    <location>
        <begin position="267"/>
        <end position="317"/>
    </location>
</feature>
<proteinExistence type="predicted"/>
<evidence type="ECO:0000259" key="3">
    <source>
        <dbReference type="PROSITE" id="PS50158"/>
    </source>
</evidence>
<dbReference type="InterPro" id="IPR001878">
    <property type="entry name" value="Znf_CCHC"/>
</dbReference>
<feature type="domain" description="CCHC-type" evidence="3">
    <location>
        <begin position="384"/>
        <end position="397"/>
    </location>
</feature>
<keyword evidence="1" id="KW-0863">Zinc-finger</keyword>
<keyword evidence="1" id="KW-0479">Metal-binding</keyword>
<protein>
    <recommendedName>
        <fullName evidence="3">CCHC-type domain-containing protein</fullName>
    </recommendedName>
</protein>
<comment type="caution">
    <text evidence="4">The sequence shown here is derived from an EMBL/GenBank/DDBJ whole genome shotgun (WGS) entry which is preliminary data.</text>
</comment>
<reference evidence="4 5" key="1">
    <citation type="journal article" date="2020" name="bioRxiv">
        <title>Whole genome comparisons of ergot fungi reveals the divergence and evolution of species within the genus Claviceps are the result of varying mechanisms driving genome evolution and host range expansion.</title>
        <authorList>
            <person name="Wyka S.A."/>
            <person name="Mondo S.J."/>
            <person name="Liu M."/>
            <person name="Dettman J."/>
            <person name="Nalam V."/>
            <person name="Broders K.D."/>
        </authorList>
    </citation>
    <scope>NUCLEOTIDE SEQUENCE [LARGE SCALE GENOMIC DNA]</scope>
    <source>
        <strain evidence="4 5">LM583</strain>
    </source>
</reference>
<evidence type="ECO:0000313" key="5">
    <source>
        <dbReference type="Proteomes" id="UP000742024"/>
    </source>
</evidence>
<organism evidence="4 5">
    <name type="scientific">Claviceps arundinis</name>
    <dbReference type="NCBI Taxonomy" id="1623583"/>
    <lineage>
        <taxon>Eukaryota</taxon>
        <taxon>Fungi</taxon>
        <taxon>Dikarya</taxon>
        <taxon>Ascomycota</taxon>
        <taxon>Pezizomycotina</taxon>
        <taxon>Sordariomycetes</taxon>
        <taxon>Hypocreomycetidae</taxon>
        <taxon>Hypocreales</taxon>
        <taxon>Clavicipitaceae</taxon>
        <taxon>Claviceps</taxon>
    </lineage>
</organism>
<evidence type="ECO:0000256" key="2">
    <source>
        <dbReference type="SAM" id="MobiDB-lite"/>
    </source>
</evidence>
<feature type="region of interest" description="Disordered" evidence="2">
    <location>
        <begin position="267"/>
        <end position="375"/>
    </location>
</feature>
<evidence type="ECO:0000256" key="1">
    <source>
        <dbReference type="PROSITE-ProRule" id="PRU00047"/>
    </source>
</evidence>
<dbReference type="PROSITE" id="PS50158">
    <property type="entry name" value="ZF_CCHC"/>
    <property type="match status" value="1"/>
</dbReference>
<dbReference type="Proteomes" id="UP000742024">
    <property type="component" value="Unassembled WGS sequence"/>
</dbReference>
<feature type="compositionally biased region" description="Polar residues" evidence="2">
    <location>
        <begin position="365"/>
        <end position="375"/>
    </location>
</feature>
<accession>A0ABQ7P4X6</accession>
<keyword evidence="5" id="KW-1185">Reference proteome</keyword>
<name>A0ABQ7P4X6_9HYPO</name>
<evidence type="ECO:0000313" key="4">
    <source>
        <dbReference type="EMBL" id="KAG5951336.1"/>
    </source>
</evidence>
<sequence>MSEIIKAPKLPSAQEIGTYDGKIPAERYFRRLGHTLKYVNGGEQVNPSTHIAMFELALEGDAAEFAETSSQIRSIMDRASQGTASDTDLGDLQQAFSVKFPPAVAEKKVAIGADVDIRQTEGEHLTDYYNRVLNLYQRAGGRDKPLPPSTSLSPAELFMRQHFVSRFIRGLHDRMLMQEAVGQRALTANSLGEAHEIVQEAATVLDSKASLAELLARDTRLSQLEELIRVQNGCSADEVISRVFPHGHNEGLGSPRPTLSVDSFYSQVQPVSQQPQARPQAVPPAHQSQPIPHQTQPTPQQTQPIPQQIQPIPQQIQPIPPQQPANTGYQQPYRPRQDRNYQNRGNTQAPRPPANIAGSGLRPATESTNQYVNGTTPLPRGGVCFTCGIAGHWSTHCSAPENARLQRWESAYLKSMIVPPTRDDGSWVPGQLNARLAQIYLDNDMLEDSVATTVPVDSAATACYAPIEAGPSCPVLHVQPLIQYGTTSESGAKRMDQQPRVEEVTDEESTLMPLVTNLSQASQATRESAAQGALWVMTLLSGAEPHQKKRKGMPIGELLSDDERGPAPLMREKIVNKNAKVLSQIWGRAGLGPIDWKTLAERISVPISLLDLWQISPELSRQFRKLSSRMIAPRKR</sequence>
<dbReference type="EMBL" id="SRPR01000653">
    <property type="protein sequence ID" value="KAG5951336.1"/>
    <property type="molecule type" value="Genomic_DNA"/>
</dbReference>
<gene>
    <name evidence="4" type="ORF">E4U57_006956</name>
</gene>
<keyword evidence="1" id="KW-0862">Zinc</keyword>
<feature type="non-terminal residue" evidence="4">
    <location>
        <position position="636"/>
    </location>
</feature>